<dbReference type="InterPro" id="IPR001296">
    <property type="entry name" value="Glyco_trans_1"/>
</dbReference>
<feature type="domain" description="Glycosyl transferase family 1" evidence="1">
    <location>
        <begin position="195"/>
        <end position="361"/>
    </location>
</feature>
<dbReference type="SUPFAM" id="SSF53756">
    <property type="entry name" value="UDP-Glycosyltransferase/glycogen phosphorylase"/>
    <property type="match status" value="1"/>
</dbReference>
<gene>
    <name evidence="3" type="ORF">IAC10_05345</name>
</gene>
<organism evidence="3 4">
    <name type="scientific">Candidatus Scatousia excrementigallinarum</name>
    <dbReference type="NCBI Taxonomy" id="2840935"/>
    <lineage>
        <taxon>Bacteria</taxon>
        <taxon>Candidatus Scatousia</taxon>
    </lineage>
</organism>
<dbReference type="Gene3D" id="3.40.50.2000">
    <property type="entry name" value="Glycogen Phosphorylase B"/>
    <property type="match status" value="2"/>
</dbReference>
<evidence type="ECO:0000259" key="2">
    <source>
        <dbReference type="Pfam" id="PF13439"/>
    </source>
</evidence>
<dbReference type="Pfam" id="PF13439">
    <property type="entry name" value="Glyco_transf_4"/>
    <property type="match status" value="1"/>
</dbReference>
<dbReference type="CDD" id="cd03801">
    <property type="entry name" value="GT4_PimA-like"/>
    <property type="match status" value="1"/>
</dbReference>
<dbReference type="Proteomes" id="UP000823928">
    <property type="component" value="Unassembled WGS sequence"/>
</dbReference>
<reference evidence="3" key="2">
    <citation type="journal article" date="2021" name="PeerJ">
        <title>Extensive microbial diversity within the chicken gut microbiome revealed by metagenomics and culture.</title>
        <authorList>
            <person name="Gilroy R."/>
            <person name="Ravi A."/>
            <person name="Getino M."/>
            <person name="Pursley I."/>
            <person name="Horton D.L."/>
            <person name="Alikhan N.F."/>
            <person name="Baker D."/>
            <person name="Gharbi K."/>
            <person name="Hall N."/>
            <person name="Watson M."/>
            <person name="Adriaenssens E.M."/>
            <person name="Foster-Nyarko E."/>
            <person name="Jarju S."/>
            <person name="Secka A."/>
            <person name="Antonio M."/>
            <person name="Oren A."/>
            <person name="Chaudhuri R.R."/>
            <person name="La Ragione R."/>
            <person name="Hildebrand F."/>
            <person name="Pallen M.J."/>
        </authorList>
    </citation>
    <scope>NUCLEOTIDE SEQUENCE</scope>
    <source>
        <strain evidence="3">6276</strain>
    </source>
</reference>
<dbReference type="PANTHER" id="PTHR12526">
    <property type="entry name" value="GLYCOSYLTRANSFERASE"/>
    <property type="match status" value="1"/>
</dbReference>
<dbReference type="GO" id="GO:0016757">
    <property type="term" value="F:glycosyltransferase activity"/>
    <property type="evidence" value="ECO:0007669"/>
    <property type="project" value="InterPro"/>
</dbReference>
<protein>
    <submittedName>
        <fullName evidence="3">Glycosyltransferase family 4 protein</fullName>
    </submittedName>
</protein>
<evidence type="ECO:0000313" key="4">
    <source>
        <dbReference type="Proteomes" id="UP000823928"/>
    </source>
</evidence>
<dbReference type="AlphaFoldDB" id="A0A9D1EYJ8"/>
<evidence type="ECO:0000259" key="1">
    <source>
        <dbReference type="Pfam" id="PF00534"/>
    </source>
</evidence>
<name>A0A9D1EYJ8_9BACT</name>
<dbReference type="Pfam" id="PF00534">
    <property type="entry name" value="Glycos_transf_1"/>
    <property type="match status" value="1"/>
</dbReference>
<feature type="domain" description="Glycosyltransferase subfamily 4-like N-terminal" evidence="2">
    <location>
        <begin position="15"/>
        <end position="182"/>
    </location>
</feature>
<dbReference type="InterPro" id="IPR028098">
    <property type="entry name" value="Glyco_trans_4-like_N"/>
</dbReference>
<reference evidence="3" key="1">
    <citation type="submission" date="2020-10" db="EMBL/GenBank/DDBJ databases">
        <authorList>
            <person name="Gilroy R."/>
        </authorList>
    </citation>
    <scope>NUCLEOTIDE SEQUENCE</scope>
    <source>
        <strain evidence="3">6276</strain>
    </source>
</reference>
<evidence type="ECO:0000313" key="3">
    <source>
        <dbReference type="EMBL" id="HIS36039.1"/>
    </source>
</evidence>
<comment type="caution">
    <text evidence="3">The sequence shown here is derived from an EMBL/GenBank/DDBJ whole genome shotgun (WGS) entry which is preliminary data.</text>
</comment>
<sequence length="393" mass="44667">MINILFLHAGAEMYGADKVMLDLIKRLDKNKYMPYVVLPTEGVLVDALKQEGVEVSVLPYPIMRRKYFNPIGILKYFAGLIKCGRKLSKLAKEHKIDLVHTNTAATLEGCIVCRKNHIPQLWSIHEIIVRPKLIFKITSKLIAKYSSVTVVDSMAVKNHLESSGCFKSKEIKVIYNGVDSTRFKPENSCSYLYDEWNIPKTARIIGMMGRVNSWKGQMDFLKAANIVMSKYSDVYTIFVGSAFSGEEWREEELQNAINSSPYKNRIINSGYRKDSEAIYKLYDVFVLPSTNPDPLPTVVLEAMATGKPIVGYRHGGVCEMVKDGYNGLLANVCDPNDLAEKIVNLLNDDKSRMEMGEKSRRRLLENFSIESYVSNYSLEYNRLVNRQEEHSGK</sequence>
<proteinExistence type="predicted"/>
<dbReference type="EMBL" id="DVIU01000113">
    <property type="protein sequence ID" value="HIS36039.1"/>
    <property type="molecule type" value="Genomic_DNA"/>
</dbReference>
<accession>A0A9D1EYJ8</accession>